<keyword evidence="4" id="KW-0052">Apoplast</keyword>
<feature type="chain" id="PRO_5035964889" description="Dirigent protein" evidence="4">
    <location>
        <begin position="32"/>
        <end position="179"/>
    </location>
</feature>
<evidence type="ECO:0000256" key="2">
    <source>
        <dbReference type="ARBA" id="ARBA00011738"/>
    </source>
</evidence>
<comment type="subunit">
    <text evidence="2 4">Homodimer.</text>
</comment>
<sequence length="179" mass="19141">MAILEGSWVKPTVYTLCVLLCLICSVQTTEARRESSKTYLRYYVHENRSGPNATILSAAGPGSGKWGTVLVNDNTVREGESPDSKLIGGATGFGVITTQLGLTGGIMSISKVSFNEASKYNGSTLTLSVTFATLYPPYEAIILGGTGHFRGVRGYGLATPALASPPDYPTKWDIYLSKY</sequence>
<keyword evidence="6" id="KW-1185">Reference proteome</keyword>
<dbReference type="GO" id="GO:0009699">
    <property type="term" value="P:phenylpropanoid biosynthetic process"/>
    <property type="evidence" value="ECO:0007669"/>
    <property type="project" value="UniProtKB-ARBA"/>
</dbReference>
<evidence type="ECO:0000256" key="3">
    <source>
        <dbReference type="ARBA" id="ARBA00022525"/>
    </source>
</evidence>
<evidence type="ECO:0000313" key="6">
    <source>
        <dbReference type="Proteomes" id="UP000822688"/>
    </source>
</evidence>
<dbReference type="InterPro" id="IPR044859">
    <property type="entry name" value="Allene_oxi_cyc_Dirigent"/>
</dbReference>
<accession>A0A8T0ID13</accession>
<organism evidence="5 6">
    <name type="scientific">Ceratodon purpureus</name>
    <name type="common">Fire moss</name>
    <name type="synonym">Dicranum purpureum</name>
    <dbReference type="NCBI Taxonomy" id="3225"/>
    <lineage>
        <taxon>Eukaryota</taxon>
        <taxon>Viridiplantae</taxon>
        <taxon>Streptophyta</taxon>
        <taxon>Embryophyta</taxon>
        <taxon>Bryophyta</taxon>
        <taxon>Bryophytina</taxon>
        <taxon>Bryopsida</taxon>
        <taxon>Dicranidae</taxon>
        <taxon>Pseudoditrichales</taxon>
        <taxon>Ditrichaceae</taxon>
        <taxon>Ceratodon</taxon>
    </lineage>
</organism>
<keyword evidence="3 4" id="KW-0964">Secreted</keyword>
<name>A0A8T0ID13_CERPU</name>
<evidence type="ECO:0000256" key="1">
    <source>
        <dbReference type="ARBA" id="ARBA00010746"/>
    </source>
</evidence>
<reference evidence="5" key="1">
    <citation type="submission" date="2020-06" db="EMBL/GenBank/DDBJ databases">
        <title>WGS assembly of Ceratodon purpureus strain R40.</title>
        <authorList>
            <person name="Carey S.B."/>
            <person name="Jenkins J."/>
            <person name="Shu S."/>
            <person name="Lovell J.T."/>
            <person name="Sreedasyam A."/>
            <person name="Maumus F."/>
            <person name="Tiley G.P."/>
            <person name="Fernandez-Pozo N."/>
            <person name="Barry K."/>
            <person name="Chen C."/>
            <person name="Wang M."/>
            <person name="Lipzen A."/>
            <person name="Daum C."/>
            <person name="Saski C.A."/>
            <person name="Payton A.C."/>
            <person name="Mcbreen J.C."/>
            <person name="Conrad R.E."/>
            <person name="Kollar L.M."/>
            <person name="Olsson S."/>
            <person name="Huttunen S."/>
            <person name="Landis J.B."/>
            <person name="Wickett N.J."/>
            <person name="Johnson M.G."/>
            <person name="Rensing S.A."/>
            <person name="Grimwood J."/>
            <person name="Schmutz J."/>
            <person name="Mcdaniel S.F."/>
        </authorList>
    </citation>
    <scope>NUCLEOTIDE SEQUENCE</scope>
    <source>
        <strain evidence="5">R40</strain>
    </source>
</reference>
<comment type="function">
    <text evidence="4">Dirigent proteins impart stereoselectivity on the phenoxy radical-coupling reaction, yielding optically active lignans from two molecules of coniferyl alcohol in the biosynthesis of lignans, flavonolignans, and alkaloids and thus plays a central role in plant secondary metabolism.</text>
</comment>
<comment type="subcellular location">
    <subcellularLocation>
        <location evidence="4">Secreted</location>
        <location evidence="4">Extracellular space</location>
        <location evidence="4">Apoplast</location>
    </subcellularLocation>
</comment>
<proteinExistence type="inferred from homology"/>
<dbReference type="Proteomes" id="UP000822688">
    <property type="component" value="Chromosome 4"/>
</dbReference>
<keyword evidence="4" id="KW-0732">Signal</keyword>
<gene>
    <name evidence="5" type="ORF">KC19_4G201100</name>
</gene>
<comment type="similarity">
    <text evidence="1 4">Belongs to the plant dirigent protein family.</text>
</comment>
<comment type="caution">
    <text evidence="5">The sequence shown here is derived from an EMBL/GenBank/DDBJ whole genome shotgun (WGS) entry which is preliminary data.</text>
</comment>
<dbReference type="InterPro" id="IPR004265">
    <property type="entry name" value="Dirigent"/>
</dbReference>
<dbReference type="PANTHER" id="PTHR21495">
    <property type="entry name" value="NUCLEOPORIN-RELATED"/>
    <property type="match status" value="1"/>
</dbReference>
<evidence type="ECO:0000313" key="5">
    <source>
        <dbReference type="EMBL" id="KAG0580807.1"/>
    </source>
</evidence>
<dbReference type="Gene3D" id="2.40.480.10">
    <property type="entry name" value="Allene oxide cyclase-like"/>
    <property type="match status" value="1"/>
</dbReference>
<dbReference type="GO" id="GO:0048046">
    <property type="term" value="C:apoplast"/>
    <property type="evidence" value="ECO:0007669"/>
    <property type="project" value="UniProtKB-SubCell"/>
</dbReference>
<dbReference type="Pfam" id="PF03018">
    <property type="entry name" value="Dirigent"/>
    <property type="match status" value="1"/>
</dbReference>
<feature type="signal peptide" evidence="4">
    <location>
        <begin position="1"/>
        <end position="31"/>
    </location>
</feature>
<evidence type="ECO:0000256" key="4">
    <source>
        <dbReference type="RuleBase" id="RU363099"/>
    </source>
</evidence>
<dbReference type="AlphaFoldDB" id="A0A8T0ID13"/>
<dbReference type="EMBL" id="CM026424">
    <property type="protein sequence ID" value="KAG0580807.1"/>
    <property type="molecule type" value="Genomic_DNA"/>
</dbReference>
<protein>
    <recommendedName>
        <fullName evidence="4">Dirigent protein</fullName>
    </recommendedName>
</protein>